<dbReference type="AlphaFoldDB" id="A0A2V1AMJ0"/>
<dbReference type="GO" id="GO:0051301">
    <property type="term" value="P:cell division"/>
    <property type="evidence" value="ECO:0007669"/>
    <property type="project" value="UniProtKB-KW"/>
</dbReference>
<dbReference type="PROSITE" id="PS00292">
    <property type="entry name" value="CYCLINS"/>
    <property type="match status" value="1"/>
</dbReference>
<gene>
    <name evidence="6" type="ORF">CXQ85_001596</name>
</gene>
<evidence type="ECO:0000313" key="7">
    <source>
        <dbReference type="Proteomes" id="UP000244309"/>
    </source>
</evidence>
<dbReference type="SUPFAM" id="SSF47954">
    <property type="entry name" value="Cyclin-like"/>
    <property type="match status" value="1"/>
</dbReference>
<comment type="similarity">
    <text evidence="4">Belongs to the cyclin family.</text>
</comment>
<dbReference type="RefSeq" id="XP_025340230.1">
    <property type="nucleotide sequence ID" value="XM_025485299.1"/>
</dbReference>
<evidence type="ECO:0000256" key="4">
    <source>
        <dbReference type="RuleBase" id="RU000383"/>
    </source>
</evidence>
<dbReference type="OrthoDB" id="5590282at2759"/>
<dbReference type="Pfam" id="PF00134">
    <property type="entry name" value="Cyclin_N"/>
    <property type="match status" value="1"/>
</dbReference>
<feature type="domain" description="Cyclin-like" evidence="5">
    <location>
        <begin position="76"/>
        <end position="198"/>
    </location>
</feature>
<dbReference type="Proteomes" id="UP000244309">
    <property type="component" value="Unassembled WGS sequence"/>
</dbReference>
<sequence>MKVHGSFTYNDISINQYKYSHQLYLKELSVHNETLQEYSDEISLALLTASEKSQPNFKLYENQPYITSVVRNKLVDFVLRMAVRLKIVPYVFCKAVRLFDRYCSKRIVLLDQAQLVITTCLWIAAKIYGGNNHFANLSSSKCSSVKTISNLGFGSGARFCGPTERYRMPKISELVKLCGARCNYDSNMFKQMELHIMTTLDWNLSDSTIDDFLVSSNDLRSCTDYDPAGEFDAATVKTFIAYASCYSFELIKFTPLELAKASVDLVNDAFQIHPSDNAYFTLNSEMFEDSPDLCCSEKNRHIQDLLAQAVMNAPAYLLRCFDTPGPHHLYSTLNNLRSPAAYDSEVKTPTHINFPTPAALSDMSQGNYTYATPTKSPQASFTHQSTANIVGVPYMTKASNKGMKTPITEAANIQSHHYPLLKQSSQPAKSTQPSLSISTELYPQPRPVLQDSFYRNNNSSTSIASTNSSKGSDLFYESSRYGVCTPISIDEDHKPVTRKKRAT</sequence>
<dbReference type="InterPro" id="IPR036915">
    <property type="entry name" value="Cyclin-like_sf"/>
</dbReference>
<evidence type="ECO:0000313" key="6">
    <source>
        <dbReference type="EMBL" id="PVH19290.1"/>
    </source>
</evidence>
<dbReference type="STRING" id="45357.A0A2V1AMJ0"/>
<keyword evidence="3" id="KW-0131">Cell cycle</keyword>
<dbReference type="VEuPathDB" id="FungiDB:CXQ85_001596"/>
<accession>A0A2V1AMJ0</accession>
<dbReference type="InterPro" id="IPR006671">
    <property type="entry name" value="Cyclin_N"/>
</dbReference>
<comment type="caution">
    <text evidence="6">The sequence shown here is derived from an EMBL/GenBank/DDBJ whole genome shotgun (WGS) entry which is preliminary data.</text>
</comment>
<dbReference type="InterPro" id="IPR048258">
    <property type="entry name" value="Cyclins_cyclin-box"/>
</dbReference>
<dbReference type="Gene3D" id="1.10.472.10">
    <property type="entry name" value="Cyclin-like"/>
    <property type="match status" value="1"/>
</dbReference>
<dbReference type="SMART" id="SM00385">
    <property type="entry name" value="CYCLIN"/>
    <property type="match status" value="1"/>
</dbReference>
<dbReference type="PANTHER" id="PTHR21615:SF2">
    <property type="entry name" value="CYCLIN N-TERMINAL DOMAIN-CONTAINING PROTEIN 1"/>
    <property type="match status" value="1"/>
</dbReference>
<keyword evidence="7" id="KW-1185">Reference proteome</keyword>
<evidence type="ECO:0000256" key="1">
    <source>
        <dbReference type="ARBA" id="ARBA00022618"/>
    </source>
</evidence>
<evidence type="ECO:0000259" key="5">
    <source>
        <dbReference type="SMART" id="SM00385"/>
    </source>
</evidence>
<evidence type="ECO:0000256" key="2">
    <source>
        <dbReference type="ARBA" id="ARBA00023127"/>
    </source>
</evidence>
<keyword evidence="2 4" id="KW-0195">Cyclin</keyword>
<dbReference type="GeneID" id="37006927"/>
<evidence type="ECO:0000256" key="3">
    <source>
        <dbReference type="ARBA" id="ARBA00023306"/>
    </source>
</evidence>
<dbReference type="PANTHER" id="PTHR21615">
    <property type="entry name" value="CYCLIN N-TERMINAL DOMAIN-CONTAINING PROTEIN 1"/>
    <property type="match status" value="1"/>
</dbReference>
<organism evidence="6 7">
    <name type="scientific">Candidozyma haemuli</name>
    <dbReference type="NCBI Taxonomy" id="45357"/>
    <lineage>
        <taxon>Eukaryota</taxon>
        <taxon>Fungi</taxon>
        <taxon>Dikarya</taxon>
        <taxon>Ascomycota</taxon>
        <taxon>Saccharomycotina</taxon>
        <taxon>Pichiomycetes</taxon>
        <taxon>Metschnikowiaceae</taxon>
        <taxon>Candidozyma</taxon>
    </lineage>
</organism>
<name>A0A2V1AMJ0_9ASCO</name>
<keyword evidence="1" id="KW-0132">Cell division</keyword>
<dbReference type="InterPro" id="IPR013763">
    <property type="entry name" value="Cyclin-like_dom"/>
</dbReference>
<protein>
    <recommendedName>
        <fullName evidence="5">Cyclin-like domain-containing protein</fullName>
    </recommendedName>
</protein>
<proteinExistence type="inferred from homology"/>
<dbReference type="EMBL" id="PKFO01000001">
    <property type="protein sequence ID" value="PVH19290.1"/>
    <property type="molecule type" value="Genomic_DNA"/>
</dbReference>
<reference evidence="6 7" key="1">
    <citation type="submission" date="2017-12" db="EMBL/GenBank/DDBJ databases">
        <title>Genome Sequence of a Multidrug-Resistant Candida haemulonii Isolate from a Patient with Chronic Leg Ulcers in Israel.</title>
        <authorList>
            <person name="Chow N.A."/>
            <person name="Gade L."/>
            <person name="Batra D."/>
            <person name="Rowe L.A."/>
            <person name="Ben-Ami R."/>
            <person name="Loparev V.N."/>
            <person name="Litvintseva A.P."/>
        </authorList>
    </citation>
    <scope>NUCLEOTIDE SEQUENCE [LARGE SCALE GENOMIC DNA]</scope>
    <source>
        <strain evidence="6 7">B11899</strain>
    </source>
</reference>